<proteinExistence type="predicted"/>
<dbReference type="EMBL" id="UFXL01000001">
    <property type="protein sequence ID" value="SUY79996.1"/>
    <property type="molecule type" value="Genomic_DNA"/>
</dbReference>
<evidence type="ECO:0000313" key="3">
    <source>
        <dbReference type="EMBL" id="SUY79996.1"/>
    </source>
</evidence>
<protein>
    <submittedName>
        <fullName evidence="3">Predicted membrane protein</fullName>
    </submittedName>
</protein>
<accession>A0A8B4SAW7</accession>
<gene>
    <name evidence="3" type="ORF">NCTC10698_04944</name>
</gene>
<reference evidence="3 4" key="1">
    <citation type="submission" date="2018-06" db="EMBL/GenBank/DDBJ databases">
        <authorList>
            <consortium name="Pathogen Informatics"/>
            <person name="Doyle S."/>
        </authorList>
    </citation>
    <scope>NUCLEOTIDE SEQUENCE [LARGE SCALE GENOMIC DNA]</scope>
    <source>
        <strain evidence="3 4">NCTC10698</strain>
    </source>
</reference>
<dbReference type="InterPro" id="IPR018705">
    <property type="entry name" value="DUF2134_membrane"/>
</dbReference>
<evidence type="ECO:0000313" key="4">
    <source>
        <dbReference type="Proteomes" id="UP000255070"/>
    </source>
</evidence>
<dbReference type="AlphaFoldDB" id="A0A8B4SAW7"/>
<feature type="transmembrane region" description="Helical" evidence="1">
    <location>
        <begin position="20"/>
        <end position="45"/>
    </location>
</feature>
<organism evidence="3 4">
    <name type="scientific">Comamonas testosteroni</name>
    <name type="common">Pseudomonas testosteroni</name>
    <dbReference type="NCBI Taxonomy" id="285"/>
    <lineage>
        <taxon>Bacteria</taxon>
        <taxon>Pseudomonadati</taxon>
        <taxon>Pseudomonadota</taxon>
        <taxon>Betaproteobacteria</taxon>
        <taxon>Burkholderiales</taxon>
        <taxon>Comamonadaceae</taxon>
        <taxon>Comamonas</taxon>
    </lineage>
</organism>
<keyword evidence="1" id="KW-0472">Membrane</keyword>
<keyword evidence="4" id="KW-1185">Reference proteome</keyword>
<keyword evidence="1" id="KW-1133">Transmembrane helix</keyword>
<dbReference type="RefSeq" id="WP_003076172.1">
    <property type="nucleotide sequence ID" value="NZ_BBJZ01000003.1"/>
</dbReference>
<dbReference type="Pfam" id="PF09977">
    <property type="entry name" value="Tad_C"/>
    <property type="match status" value="1"/>
</dbReference>
<dbReference type="GeneID" id="63996959"/>
<keyword evidence="1" id="KW-0812">Transmembrane</keyword>
<comment type="caution">
    <text evidence="3">The sequence shown here is derived from an EMBL/GenBank/DDBJ whole genome shotgun (WGS) entry which is preliminary data.</text>
</comment>
<dbReference type="Proteomes" id="UP000255070">
    <property type="component" value="Unassembled WGS sequence"/>
</dbReference>
<sequence>MQSFAKGLSRLRTRRQSGSVAMLGALWLMIAVICLATIDIGNMFWQKRELQKIADLAALGGAATVVSACQDNARSSARQNGLNEAALDGDALVVECGSWSPRRAGGATDYFVAGGTPFNASRVTVTRGVPYFFLLSAGQAQGRLVVASATAARKPPAAALSVRSTLLSVDSSQSPLLDALFSGLLQSSVKIDAVGWQGLLDTRVSLLQFLDALAVQLNVAAGDYDGLLKADARVGSVLTALLGVVRQQQTAGVVVDALQKLVQAAVSVGGVPLTLGQLLKLQTGLPASALDLGLRAFDLVQAVAQLGNANSAAVAALDLPLGLVGISVKLKVIEPPQLSAIGDPSLAKQNPTGEHAIFVRTAQVRTLISAEVPLASAVTGLVNGVLVLLSPVLTTVNLLLGGIPPKWMDIQVLPPPVRLDIALDVGSGSARLTDYSCQAGNKWLHTRSTTAVSNLRIGRMGNTPADAAKAAFSSKVYPIVQPLVVADVGCLGCNGAGRTPLYFGGLGASVDSPVGENIVDPHVFVNPPRLEQAPLYQSVAAKNIVGSLAPTVGQIQLTRIPATGSPNGLLTALLGTVFDLLGGLSGAVAALIGQVLSPLLDPLVNVLLKVLGIDLATTDVGVQLNCAADVQLVF</sequence>
<feature type="domain" description="DUF2134" evidence="2">
    <location>
        <begin position="61"/>
        <end position="151"/>
    </location>
</feature>
<name>A0A8B4SAW7_COMTE</name>
<evidence type="ECO:0000259" key="2">
    <source>
        <dbReference type="Pfam" id="PF09977"/>
    </source>
</evidence>
<evidence type="ECO:0000256" key="1">
    <source>
        <dbReference type="SAM" id="Phobius"/>
    </source>
</evidence>